<dbReference type="Proteomes" id="UP000054565">
    <property type="component" value="Unassembled WGS sequence"/>
</dbReference>
<sequence length="189" mass="20707">MEARPSIGQGKDRWVACSILDQQLFATRYCQHQLVNTLATHPRTARIKGQFWLGLPAVDIATEPVSCLFPGSGQPDHVWTPGETQTPCEWTENHELKQINSFVNRGHVCFICFLKLCSGEDMAIKNRVLIAAWILLGLALLGLVASAAMHPLMLPATTSGLCSPCTVNYPGPISLLLGLLLLHVLQLQL</sequence>
<accession>A0A0J7BAT7</accession>
<dbReference type="AlphaFoldDB" id="A0A0J7BAT7"/>
<name>A0A0J7BAT7_COCIT</name>
<protein>
    <submittedName>
        <fullName evidence="2">Uncharacterized protein</fullName>
    </submittedName>
</protein>
<evidence type="ECO:0000313" key="3">
    <source>
        <dbReference type="Proteomes" id="UP000054565"/>
    </source>
</evidence>
<evidence type="ECO:0000313" key="2">
    <source>
        <dbReference type="EMBL" id="KMP07177.1"/>
    </source>
</evidence>
<reference evidence="3" key="1">
    <citation type="journal article" date="2010" name="Genome Res.">
        <title>Population genomic sequencing of Coccidioides fungi reveals recent hybridization and transposon control.</title>
        <authorList>
            <person name="Neafsey D.E."/>
            <person name="Barker B.M."/>
            <person name="Sharpton T.J."/>
            <person name="Stajich J.E."/>
            <person name="Park D.J."/>
            <person name="Whiston E."/>
            <person name="Hung C.-Y."/>
            <person name="McMahan C."/>
            <person name="White J."/>
            <person name="Sykes S."/>
            <person name="Heiman D."/>
            <person name="Young S."/>
            <person name="Zeng Q."/>
            <person name="Abouelleil A."/>
            <person name="Aftuck L."/>
            <person name="Bessette D."/>
            <person name="Brown A."/>
            <person name="FitzGerald M."/>
            <person name="Lui A."/>
            <person name="Macdonald J.P."/>
            <person name="Priest M."/>
            <person name="Orbach M.J."/>
            <person name="Galgiani J.N."/>
            <person name="Kirkland T.N."/>
            <person name="Cole G.T."/>
            <person name="Birren B.W."/>
            <person name="Henn M.R."/>
            <person name="Taylor J.W."/>
            <person name="Rounsley S.D."/>
        </authorList>
    </citation>
    <scope>NUCLEOTIDE SEQUENCE [LARGE SCALE GENOMIC DNA]</scope>
    <source>
        <strain evidence="3">RMSCC 2394</strain>
    </source>
</reference>
<keyword evidence="1" id="KW-0812">Transmembrane</keyword>
<feature type="transmembrane region" description="Helical" evidence="1">
    <location>
        <begin position="128"/>
        <end position="149"/>
    </location>
</feature>
<dbReference type="EMBL" id="DS028097">
    <property type="protein sequence ID" value="KMP07177.1"/>
    <property type="molecule type" value="Genomic_DNA"/>
</dbReference>
<evidence type="ECO:0000256" key="1">
    <source>
        <dbReference type="SAM" id="Phobius"/>
    </source>
</evidence>
<gene>
    <name evidence="2" type="ORF">CIRG_06858</name>
</gene>
<keyword evidence="1" id="KW-1133">Transmembrane helix</keyword>
<proteinExistence type="predicted"/>
<feature type="transmembrane region" description="Helical" evidence="1">
    <location>
        <begin position="169"/>
        <end position="187"/>
    </location>
</feature>
<organism evidence="2 3">
    <name type="scientific">Coccidioides immitis RMSCC 2394</name>
    <dbReference type="NCBI Taxonomy" id="404692"/>
    <lineage>
        <taxon>Eukaryota</taxon>
        <taxon>Fungi</taxon>
        <taxon>Dikarya</taxon>
        <taxon>Ascomycota</taxon>
        <taxon>Pezizomycotina</taxon>
        <taxon>Eurotiomycetes</taxon>
        <taxon>Eurotiomycetidae</taxon>
        <taxon>Onygenales</taxon>
        <taxon>Onygenaceae</taxon>
        <taxon>Coccidioides</taxon>
    </lineage>
</organism>
<keyword evidence="1" id="KW-0472">Membrane</keyword>